<sequence length="241" mass="26735">MQFKLFGHLFNVNRLWCFITLAAFLILIKLSYWQWQRAAEKTEQLQQLAVLQQQGAISASQLFNLVSAEADGVLVEDAGRWLAPYVWLLDNKIVEGRVGYDVLIPVQFQATAPALLVNLGWVAAPSSRQSLPEITIPAEVSVSGLVRTKLGGVLLGQNLEGNTYPMRMQQVDITALQQQLPVPLYAAVIYQQAPSRFIPHYKAVVLPPEKHRGYAVQWLGLAIAVLGVALAASLQLEKKHE</sequence>
<dbReference type="InterPro" id="IPR045214">
    <property type="entry name" value="Surf1/Surf4"/>
</dbReference>
<dbReference type="PANTHER" id="PTHR23427">
    <property type="entry name" value="SURFEIT LOCUS PROTEIN"/>
    <property type="match status" value="1"/>
</dbReference>
<dbReference type="RefSeq" id="WP_226751338.1">
    <property type="nucleotide sequence ID" value="NZ_JAEINI020000006.1"/>
</dbReference>
<proteinExistence type="inferred from homology"/>
<feature type="transmembrane region" description="Helical" evidence="6">
    <location>
        <begin position="12"/>
        <end position="32"/>
    </location>
</feature>
<evidence type="ECO:0000256" key="1">
    <source>
        <dbReference type="ARBA" id="ARBA00004370"/>
    </source>
</evidence>
<comment type="similarity">
    <text evidence="2 6">Belongs to the SURF1 family.</text>
</comment>
<dbReference type="InterPro" id="IPR002994">
    <property type="entry name" value="Surf1/Shy1"/>
</dbReference>
<keyword evidence="6" id="KW-1003">Cell membrane</keyword>
<organism evidence="7 8">
    <name type="scientific">Alishewanella maricola</name>
    <dbReference type="NCBI Taxonomy" id="2795740"/>
    <lineage>
        <taxon>Bacteria</taxon>
        <taxon>Pseudomonadati</taxon>
        <taxon>Pseudomonadota</taxon>
        <taxon>Gammaproteobacteria</taxon>
        <taxon>Alteromonadales</taxon>
        <taxon>Alteromonadaceae</taxon>
        <taxon>Alishewanella</taxon>
    </lineage>
</organism>
<keyword evidence="3 6" id="KW-0812">Transmembrane</keyword>
<name>A0ABS8C4L3_9ALTE</name>
<comment type="caution">
    <text evidence="7">The sequence shown here is derived from an EMBL/GenBank/DDBJ whole genome shotgun (WGS) entry which is preliminary data.</text>
</comment>
<dbReference type="PROSITE" id="PS50895">
    <property type="entry name" value="SURF1"/>
    <property type="match status" value="1"/>
</dbReference>
<dbReference type="CDD" id="cd06662">
    <property type="entry name" value="SURF1"/>
    <property type="match status" value="1"/>
</dbReference>
<evidence type="ECO:0000313" key="8">
    <source>
        <dbReference type="Proteomes" id="UP000633814"/>
    </source>
</evidence>
<keyword evidence="8" id="KW-1185">Reference proteome</keyword>
<evidence type="ECO:0000313" key="7">
    <source>
        <dbReference type="EMBL" id="MCB5227274.1"/>
    </source>
</evidence>
<protein>
    <recommendedName>
        <fullName evidence="6">SURF1-like protein</fullName>
    </recommendedName>
</protein>
<evidence type="ECO:0000256" key="4">
    <source>
        <dbReference type="ARBA" id="ARBA00022989"/>
    </source>
</evidence>
<comment type="subcellular location">
    <subcellularLocation>
        <location evidence="6">Cell membrane</location>
        <topology evidence="6">Multi-pass membrane protein</topology>
    </subcellularLocation>
    <subcellularLocation>
        <location evidence="1">Membrane</location>
    </subcellularLocation>
</comment>
<dbReference type="Pfam" id="PF02104">
    <property type="entry name" value="SURF1"/>
    <property type="match status" value="1"/>
</dbReference>
<evidence type="ECO:0000256" key="2">
    <source>
        <dbReference type="ARBA" id="ARBA00007165"/>
    </source>
</evidence>
<evidence type="ECO:0000256" key="5">
    <source>
        <dbReference type="ARBA" id="ARBA00023136"/>
    </source>
</evidence>
<reference evidence="7 8" key="1">
    <citation type="submission" date="2021-10" db="EMBL/GenBank/DDBJ databases">
        <title>Alishewanella koreense sp. nov. isolated from seawater of southwestern coast in South Korea and the proposal for the reclassification of Rheinheimera perlucida and Rheinheimera tuosuensis as Arsukibacterium perlucida and Arsukibacterium tuosuensis.</title>
        <authorList>
            <person name="Kim K.H."/>
            <person name="Ruan W."/>
            <person name="Kim K.R."/>
            <person name="Baek J.H."/>
            <person name="Jeon C.O."/>
        </authorList>
    </citation>
    <scope>NUCLEOTIDE SEQUENCE [LARGE SCALE GENOMIC DNA]</scope>
    <source>
        <strain evidence="7 8">16-MA</strain>
    </source>
</reference>
<dbReference type="EMBL" id="JAEINI020000006">
    <property type="protein sequence ID" value="MCB5227274.1"/>
    <property type="molecule type" value="Genomic_DNA"/>
</dbReference>
<dbReference type="Proteomes" id="UP000633814">
    <property type="component" value="Unassembled WGS sequence"/>
</dbReference>
<evidence type="ECO:0000256" key="3">
    <source>
        <dbReference type="ARBA" id="ARBA00022692"/>
    </source>
</evidence>
<keyword evidence="4 6" id="KW-1133">Transmembrane helix</keyword>
<evidence type="ECO:0000256" key="6">
    <source>
        <dbReference type="RuleBase" id="RU363076"/>
    </source>
</evidence>
<keyword evidence="5 6" id="KW-0472">Membrane</keyword>
<dbReference type="PANTHER" id="PTHR23427:SF2">
    <property type="entry name" value="SURFEIT LOCUS PROTEIN 1"/>
    <property type="match status" value="1"/>
</dbReference>
<accession>A0ABS8C4L3</accession>
<gene>
    <name evidence="7" type="ORF">JAO78_010660</name>
</gene>
<feature type="transmembrane region" description="Helical" evidence="6">
    <location>
        <begin position="218"/>
        <end position="236"/>
    </location>
</feature>